<keyword evidence="4" id="KW-1185">Reference proteome</keyword>
<protein>
    <recommendedName>
        <fullName evidence="5">Secreted protein</fullName>
    </recommendedName>
</protein>
<feature type="compositionally biased region" description="Gly residues" evidence="1">
    <location>
        <begin position="72"/>
        <end position="83"/>
    </location>
</feature>
<evidence type="ECO:0000256" key="1">
    <source>
        <dbReference type="SAM" id="MobiDB-lite"/>
    </source>
</evidence>
<accession>A0ABU2MT99</accession>
<sequence length="101" mass="9655">MNGGRGARTAIVGGVLLILTLALTAGACGGDDDCESAPAGAVWDEGTSADGASADEVRDEIQTVAAPERSSGGSGGGGRGGGSRSRTSTTGGGHSDDDCDD</sequence>
<name>A0ABU2MT99_9ACTN</name>
<feature type="region of interest" description="Disordered" evidence="1">
    <location>
        <begin position="63"/>
        <end position="101"/>
    </location>
</feature>
<evidence type="ECO:0000313" key="4">
    <source>
        <dbReference type="Proteomes" id="UP001183246"/>
    </source>
</evidence>
<evidence type="ECO:0000256" key="2">
    <source>
        <dbReference type="SAM" id="SignalP"/>
    </source>
</evidence>
<comment type="caution">
    <text evidence="3">The sequence shown here is derived from an EMBL/GenBank/DDBJ whole genome shotgun (WGS) entry which is preliminary data.</text>
</comment>
<organism evidence="3 4">
    <name type="scientific">Streptomyces litchfieldiae</name>
    <dbReference type="NCBI Taxonomy" id="3075543"/>
    <lineage>
        <taxon>Bacteria</taxon>
        <taxon>Bacillati</taxon>
        <taxon>Actinomycetota</taxon>
        <taxon>Actinomycetes</taxon>
        <taxon>Kitasatosporales</taxon>
        <taxon>Streptomycetaceae</taxon>
        <taxon>Streptomyces</taxon>
    </lineage>
</organism>
<proteinExistence type="predicted"/>
<dbReference type="EMBL" id="JAVREL010000011">
    <property type="protein sequence ID" value="MDT0344861.1"/>
    <property type="molecule type" value="Genomic_DNA"/>
</dbReference>
<keyword evidence="2" id="KW-0732">Signal</keyword>
<gene>
    <name evidence="3" type="ORF">RM590_19920</name>
</gene>
<evidence type="ECO:0000313" key="3">
    <source>
        <dbReference type="EMBL" id="MDT0344861.1"/>
    </source>
</evidence>
<dbReference type="Proteomes" id="UP001183246">
    <property type="component" value="Unassembled WGS sequence"/>
</dbReference>
<evidence type="ECO:0008006" key="5">
    <source>
        <dbReference type="Google" id="ProtNLM"/>
    </source>
</evidence>
<dbReference type="PROSITE" id="PS51257">
    <property type="entry name" value="PROKAR_LIPOPROTEIN"/>
    <property type="match status" value="1"/>
</dbReference>
<reference evidence="4" key="1">
    <citation type="submission" date="2023-07" db="EMBL/GenBank/DDBJ databases">
        <title>30 novel species of actinomycetes from the DSMZ collection.</title>
        <authorList>
            <person name="Nouioui I."/>
        </authorList>
    </citation>
    <scope>NUCLEOTIDE SEQUENCE [LARGE SCALE GENOMIC DNA]</scope>
    <source>
        <strain evidence="4">DSM 44938</strain>
    </source>
</reference>
<feature type="chain" id="PRO_5047100932" description="Secreted protein" evidence="2">
    <location>
        <begin position="28"/>
        <end position="101"/>
    </location>
</feature>
<dbReference type="RefSeq" id="WP_311705985.1">
    <property type="nucleotide sequence ID" value="NZ_JAVREL010000011.1"/>
</dbReference>
<feature type="signal peptide" evidence="2">
    <location>
        <begin position="1"/>
        <end position="27"/>
    </location>
</feature>